<feature type="transmembrane region" description="Helical" evidence="1">
    <location>
        <begin position="465"/>
        <end position="487"/>
    </location>
</feature>
<feature type="transmembrane region" description="Helical" evidence="1">
    <location>
        <begin position="12"/>
        <end position="35"/>
    </location>
</feature>
<dbReference type="OrthoDB" id="419058at2"/>
<keyword evidence="1" id="KW-1133">Transmembrane helix</keyword>
<proteinExistence type="predicted"/>
<feature type="transmembrane region" description="Helical" evidence="1">
    <location>
        <begin position="643"/>
        <end position="668"/>
    </location>
</feature>
<dbReference type="Gene3D" id="3.40.50.300">
    <property type="entry name" value="P-loop containing nucleotide triphosphate hydrolases"/>
    <property type="match status" value="1"/>
</dbReference>
<dbReference type="Pfam" id="PF05729">
    <property type="entry name" value="NACHT"/>
    <property type="match status" value="1"/>
</dbReference>
<accession>A0A101U360</accession>
<dbReference type="RefSeq" id="WP_062719911.1">
    <property type="nucleotide sequence ID" value="NZ_KQ948928.1"/>
</dbReference>
<evidence type="ECO:0000313" key="3">
    <source>
        <dbReference type="EMBL" id="KUO03135.1"/>
    </source>
</evidence>
<comment type="caution">
    <text evidence="3">The sequence shown here is derived from an EMBL/GenBank/DDBJ whole genome shotgun (WGS) entry which is preliminary data.</text>
</comment>
<feature type="transmembrane region" description="Helical" evidence="1">
    <location>
        <begin position="607"/>
        <end position="631"/>
    </location>
</feature>
<feature type="transmembrane region" description="Helical" evidence="1">
    <location>
        <begin position="694"/>
        <end position="714"/>
    </location>
</feature>
<feature type="transmembrane region" description="Helical" evidence="1">
    <location>
        <begin position="569"/>
        <end position="586"/>
    </location>
</feature>
<dbReference type="AlphaFoldDB" id="A0A101U360"/>
<gene>
    <name evidence="3" type="ORF">AQJ67_18060</name>
</gene>
<dbReference type="InterPro" id="IPR007111">
    <property type="entry name" value="NACHT_NTPase"/>
</dbReference>
<dbReference type="EMBL" id="LMWY01000019">
    <property type="protein sequence ID" value="KUO03135.1"/>
    <property type="molecule type" value="Genomic_DNA"/>
</dbReference>
<feature type="transmembrane region" description="Helical" evidence="1">
    <location>
        <begin position="539"/>
        <end position="557"/>
    </location>
</feature>
<dbReference type="STRING" id="661399.AQJ67_18060"/>
<protein>
    <recommendedName>
        <fullName evidence="2">NACHT domain-containing protein</fullName>
    </recommendedName>
</protein>
<feature type="domain" description="NACHT" evidence="2">
    <location>
        <begin position="167"/>
        <end position="290"/>
    </location>
</feature>
<dbReference type="InterPro" id="IPR027417">
    <property type="entry name" value="P-loop_NTPase"/>
</dbReference>
<dbReference type="PROSITE" id="PS50837">
    <property type="entry name" value="NACHT"/>
    <property type="match status" value="1"/>
</dbReference>
<feature type="transmembrane region" description="Helical" evidence="1">
    <location>
        <begin position="499"/>
        <end position="518"/>
    </location>
</feature>
<evidence type="ECO:0000259" key="2">
    <source>
        <dbReference type="PROSITE" id="PS50837"/>
    </source>
</evidence>
<sequence>MARSSQHLRIKVLLFMGSVAIGVVIGVAVYIGFSMGGGQDRSPVEEQGGGRGNSTLVNVLPLLAAVISSIITPLLTRLLGTPSENPADRVPLAAEALARKVRGERKAEARLRRLQDPAPMDIRWTRGDACLSDHRHNVPDDATLAGAPEGHGGVAELAAAFAAHPHRRVVVLGPAGSGKSVLANRVTLAYLERRERGRAVPVVLPIASWDVRRDGLTDWIVRCLAAQYEVLGTTAPAEDVARELLDRELILPVLDGFDQLPESVRPLAMRRLNAELDASVPLLLTSRPDAYAATVASTDVLTAATVLELLPVPLETACAYLASGAPPLRNADGQLETTWAPVLHRLRHDPERTPAAALRTVLGSPLMIAMARQVCDGSREDPDRNPAVLLEDRFSTPERIERHLLDAYVPAVYGPSSGAPWTARKARRQLWLLARHAQDHGGGTIAWWRLEAELPWPVRWFAPPLLASVCSGTLLALLALALPGHAFKTYFGLTPAALLFPPAVAAWTVGFGLTLAILSYDRPSWTESERRRRSASRRALLVTALVALELLHTWLSAEQVSERVCQETRQLSLGVTAALLVAFFDARRTAQPLALPGRDNVTVIVQWLGRGLLLGTVLGAPTGALTCFLNTCLDQGRDPGWSAGLALGSGALIGGFVGCVAVLAMSVFHAGARAVDVQAVPSPERSLTQDRRTALVRAALVALLSSLLLLAARLPRAGEAGGIEQICGCLWLSLAPATLVLSAWGRFLTARVWFGLTGRLPWRLLAFLKDAHARGVLRQTGALYQFRHLRLQERLSARPPGRG</sequence>
<keyword evidence="1" id="KW-0812">Transmembrane</keyword>
<organism evidence="3 4">
    <name type="scientific">Streptomyces caeruleatus</name>
    <dbReference type="NCBI Taxonomy" id="661399"/>
    <lineage>
        <taxon>Bacteria</taxon>
        <taxon>Bacillati</taxon>
        <taxon>Actinomycetota</taxon>
        <taxon>Actinomycetes</taxon>
        <taxon>Kitasatosporales</taxon>
        <taxon>Streptomycetaceae</taxon>
        <taxon>Streptomyces</taxon>
    </lineage>
</organism>
<keyword evidence="4" id="KW-1185">Reference proteome</keyword>
<keyword evidence="1" id="KW-0472">Membrane</keyword>
<dbReference type="Proteomes" id="UP000053429">
    <property type="component" value="Unassembled WGS sequence"/>
</dbReference>
<name>A0A101U360_9ACTN</name>
<reference evidence="3 4" key="1">
    <citation type="submission" date="2015-10" db="EMBL/GenBank/DDBJ databases">
        <title>Draft genome sequence of Streptomyces caeruleatus NRRL B-24802, type strain for the species Streptomyces caeruleatus.</title>
        <authorList>
            <person name="Ruckert C."/>
            <person name="Winkler A."/>
            <person name="Kalinowski J."/>
            <person name="Kampfer P."/>
            <person name="Glaeser S."/>
        </authorList>
    </citation>
    <scope>NUCLEOTIDE SEQUENCE [LARGE SCALE GENOMIC DNA]</scope>
    <source>
        <strain evidence="3 4">NRRL B-24802</strain>
    </source>
</reference>
<feature type="transmembrane region" description="Helical" evidence="1">
    <location>
        <begin position="55"/>
        <end position="75"/>
    </location>
</feature>
<evidence type="ECO:0000313" key="4">
    <source>
        <dbReference type="Proteomes" id="UP000053429"/>
    </source>
</evidence>
<evidence type="ECO:0000256" key="1">
    <source>
        <dbReference type="SAM" id="Phobius"/>
    </source>
</evidence>